<evidence type="ECO:0000313" key="2">
    <source>
        <dbReference type="EMBL" id="SHH83886.1"/>
    </source>
</evidence>
<accession>A0A1M5W8R8</accession>
<keyword evidence="3" id="KW-1185">Reference proteome</keyword>
<feature type="domain" description="Fibronectin type-III" evidence="1">
    <location>
        <begin position="9"/>
        <end position="99"/>
    </location>
</feature>
<name>A0A1M5W8R8_9FIRM</name>
<dbReference type="Gene3D" id="2.60.40.10">
    <property type="entry name" value="Immunoglobulins"/>
    <property type="match status" value="1"/>
</dbReference>
<dbReference type="PROSITE" id="PS50853">
    <property type="entry name" value="FN3"/>
    <property type="match status" value="1"/>
</dbReference>
<gene>
    <name evidence="2" type="ORF">SAMN02745823_01126</name>
</gene>
<evidence type="ECO:0000259" key="1">
    <source>
        <dbReference type="PROSITE" id="PS50853"/>
    </source>
</evidence>
<sequence>MEAYTAAIMPSFPTLTATPGDAQVILNWTSVPDAASYNVYRSTTPGGPYTQVAADVTGTTYTDTGLTNGTAYYYVVTAVDSSGAESGYSNEASATPAGVSNALLRITMTTGEQKEYSLSADQISDFIAWYNGNAADSPSYVFNKTYNLGSLASRRDYIAFSKIAFFEVMAYQNEPAPATPSAGTKTALLKVTMSTGDIMEYEMTSDQLASFSDWYDSDVTSTPTYSISKDYNLGPFISRTDYLVHDKIVDFEVFEY</sequence>
<dbReference type="AlphaFoldDB" id="A0A1M5W8R8"/>
<dbReference type="InterPro" id="IPR003961">
    <property type="entry name" value="FN3_dom"/>
</dbReference>
<reference evidence="2 3" key="1">
    <citation type="submission" date="2016-11" db="EMBL/GenBank/DDBJ databases">
        <authorList>
            <person name="Jaros S."/>
            <person name="Januszkiewicz K."/>
            <person name="Wedrychowicz H."/>
        </authorList>
    </citation>
    <scope>NUCLEOTIDE SEQUENCE [LARGE SCALE GENOMIC DNA]</scope>
    <source>
        <strain evidence="2 3">DSM 10068</strain>
    </source>
</reference>
<dbReference type="Proteomes" id="UP000183995">
    <property type="component" value="Unassembled WGS sequence"/>
</dbReference>
<organism evidence="2 3">
    <name type="scientific">Sporobacter termitidis DSM 10068</name>
    <dbReference type="NCBI Taxonomy" id="1123282"/>
    <lineage>
        <taxon>Bacteria</taxon>
        <taxon>Bacillati</taxon>
        <taxon>Bacillota</taxon>
        <taxon>Clostridia</taxon>
        <taxon>Eubacteriales</taxon>
        <taxon>Oscillospiraceae</taxon>
        <taxon>Sporobacter</taxon>
    </lineage>
</organism>
<evidence type="ECO:0000313" key="3">
    <source>
        <dbReference type="Proteomes" id="UP000183995"/>
    </source>
</evidence>
<dbReference type="InterPro" id="IPR013783">
    <property type="entry name" value="Ig-like_fold"/>
</dbReference>
<dbReference type="SUPFAM" id="SSF49265">
    <property type="entry name" value="Fibronectin type III"/>
    <property type="match status" value="1"/>
</dbReference>
<dbReference type="STRING" id="1123282.SAMN02745823_01126"/>
<dbReference type="EMBL" id="FQXV01000003">
    <property type="protein sequence ID" value="SHH83886.1"/>
    <property type="molecule type" value="Genomic_DNA"/>
</dbReference>
<dbReference type="InterPro" id="IPR036116">
    <property type="entry name" value="FN3_sf"/>
</dbReference>
<proteinExistence type="predicted"/>
<protein>
    <recommendedName>
        <fullName evidence="1">Fibronectin type-III domain-containing protein</fullName>
    </recommendedName>
</protein>
<dbReference type="CDD" id="cd00063">
    <property type="entry name" value="FN3"/>
    <property type="match status" value="1"/>
</dbReference>